<dbReference type="EMBL" id="BOOR01000103">
    <property type="protein sequence ID" value="GII59848.1"/>
    <property type="molecule type" value="Genomic_DNA"/>
</dbReference>
<proteinExistence type="predicted"/>
<protein>
    <submittedName>
        <fullName evidence="1">Uncharacterized protein</fullName>
    </submittedName>
</protein>
<reference evidence="1" key="1">
    <citation type="submission" date="2021-01" db="EMBL/GenBank/DDBJ databases">
        <title>Whole genome shotgun sequence of Planotetraspora thailandica NBRC 104271.</title>
        <authorList>
            <person name="Komaki H."/>
            <person name="Tamura T."/>
        </authorList>
    </citation>
    <scope>NUCLEOTIDE SEQUENCE</scope>
    <source>
        <strain evidence="1">NBRC 104271</strain>
    </source>
</reference>
<keyword evidence="2" id="KW-1185">Reference proteome</keyword>
<evidence type="ECO:0000313" key="1">
    <source>
        <dbReference type="EMBL" id="GII59848.1"/>
    </source>
</evidence>
<sequence>MTQCPTGSLTCAVGIAAEPDLASLHAMATAVAEFATIPSPAEVSDIATLGNVLHVCAISGHR</sequence>
<dbReference type="AlphaFoldDB" id="A0A8J4DFM5"/>
<comment type="caution">
    <text evidence="1">The sequence shown here is derived from an EMBL/GenBank/DDBJ whole genome shotgun (WGS) entry which is preliminary data.</text>
</comment>
<accession>A0A8J4DFM5</accession>
<evidence type="ECO:0000313" key="2">
    <source>
        <dbReference type="Proteomes" id="UP000605992"/>
    </source>
</evidence>
<dbReference type="RefSeq" id="WP_203949886.1">
    <property type="nucleotide sequence ID" value="NZ_BOOR01000103.1"/>
</dbReference>
<name>A0A8J4DFM5_9ACTN</name>
<organism evidence="1 2">
    <name type="scientific">Planotetraspora thailandica</name>
    <dbReference type="NCBI Taxonomy" id="487172"/>
    <lineage>
        <taxon>Bacteria</taxon>
        <taxon>Bacillati</taxon>
        <taxon>Actinomycetota</taxon>
        <taxon>Actinomycetes</taxon>
        <taxon>Streptosporangiales</taxon>
        <taxon>Streptosporangiaceae</taxon>
        <taxon>Planotetraspora</taxon>
    </lineage>
</organism>
<dbReference type="Proteomes" id="UP000605992">
    <property type="component" value="Unassembled WGS sequence"/>
</dbReference>
<gene>
    <name evidence="1" type="ORF">Pth03_82370</name>
</gene>